<accession>A0AB74U805</accession>
<evidence type="ECO:0000256" key="13">
    <source>
        <dbReference type="ARBA" id="ARBA00023237"/>
    </source>
</evidence>
<dbReference type="Gene3D" id="2.40.170.20">
    <property type="entry name" value="TonB-dependent receptor, beta-barrel domain"/>
    <property type="match status" value="1"/>
</dbReference>
<evidence type="ECO:0000256" key="12">
    <source>
        <dbReference type="ARBA" id="ARBA00023170"/>
    </source>
</evidence>
<keyword evidence="13 14" id="KW-0998">Cell outer membrane</keyword>
<evidence type="ECO:0000256" key="3">
    <source>
        <dbReference type="ARBA" id="ARBA00022448"/>
    </source>
</evidence>
<dbReference type="InterPro" id="IPR036942">
    <property type="entry name" value="Beta-barrel_TonB_sf"/>
</dbReference>
<evidence type="ECO:0000256" key="2">
    <source>
        <dbReference type="ARBA" id="ARBA00009810"/>
    </source>
</evidence>
<dbReference type="Gene3D" id="2.170.130.10">
    <property type="entry name" value="TonB-dependent receptor, plug domain"/>
    <property type="match status" value="1"/>
</dbReference>
<evidence type="ECO:0000259" key="18">
    <source>
        <dbReference type="Pfam" id="PF00593"/>
    </source>
</evidence>
<name>A0AB74U805_9GAMM</name>
<dbReference type="FunFam" id="2.170.130.10:FF:000010">
    <property type="entry name" value="Ferripyoverdine receptor"/>
    <property type="match status" value="1"/>
</dbReference>
<dbReference type="NCBIfam" id="TIGR01783">
    <property type="entry name" value="TonB-siderophor"/>
    <property type="match status" value="1"/>
</dbReference>
<evidence type="ECO:0000256" key="9">
    <source>
        <dbReference type="ARBA" id="ARBA00023065"/>
    </source>
</evidence>
<dbReference type="SUPFAM" id="SSF56935">
    <property type="entry name" value="Porins"/>
    <property type="match status" value="1"/>
</dbReference>
<keyword evidence="7 17" id="KW-0732">Signal</keyword>
<dbReference type="GO" id="GO:0015891">
    <property type="term" value="P:siderophore transport"/>
    <property type="evidence" value="ECO:0007669"/>
    <property type="project" value="InterPro"/>
</dbReference>
<dbReference type="PROSITE" id="PS52016">
    <property type="entry name" value="TONB_DEPENDENT_REC_3"/>
    <property type="match status" value="1"/>
</dbReference>
<dbReference type="GO" id="GO:0009279">
    <property type="term" value="C:cell outer membrane"/>
    <property type="evidence" value="ECO:0007669"/>
    <property type="project" value="UniProtKB-SubCell"/>
</dbReference>
<evidence type="ECO:0000256" key="6">
    <source>
        <dbReference type="ARBA" id="ARBA00022692"/>
    </source>
</evidence>
<evidence type="ECO:0000256" key="17">
    <source>
        <dbReference type="SAM" id="SignalP"/>
    </source>
</evidence>
<dbReference type="EMBL" id="CP159578">
    <property type="protein sequence ID" value="XCJ79257.1"/>
    <property type="molecule type" value="Genomic_DNA"/>
</dbReference>
<dbReference type="Pfam" id="PF07715">
    <property type="entry name" value="Plug"/>
    <property type="match status" value="1"/>
</dbReference>
<dbReference type="GO" id="GO:0038023">
    <property type="term" value="F:signaling receptor activity"/>
    <property type="evidence" value="ECO:0007669"/>
    <property type="project" value="InterPro"/>
</dbReference>
<keyword evidence="10 16" id="KW-0798">TonB box</keyword>
<feature type="short sequence motif" description="TonB C-terminal box" evidence="15">
    <location>
        <begin position="704"/>
        <end position="721"/>
    </location>
</feature>
<keyword evidence="5" id="KW-0410">Iron transport</keyword>
<comment type="subcellular location">
    <subcellularLocation>
        <location evidence="1 14">Cell outer membrane</location>
        <topology evidence="1 14">Multi-pass membrane protein</topology>
    </subcellularLocation>
</comment>
<keyword evidence="6 14" id="KW-0812">Transmembrane</keyword>
<dbReference type="GO" id="GO:0015344">
    <property type="term" value="F:siderophore uptake transmembrane transporter activity"/>
    <property type="evidence" value="ECO:0007669"/>
    <property type="project" value="TreeGrafter"/>
</dbReference>
<dbReference type="PROSITE" id="PS01156">
    <property type="entry name" value="TONB_DEPENDENT_REC_2"/>
    <property type="match status" value="1"/>
</dbReference>
<proteinExistence type="inferred from homology"/>
<dbReference type="InterPro" id="IPR010105">
    <property type="entry name" value="TonB_sidphr_rcpt"/>
</dbReference>
<dbReference type="PANTHER" id="PTHR32552">
    <property type="entry name" value="FERRICHROME IRON RECEPTOR-RELATED"/>
    <property type="match status" value="1"/>
</dbReference>
<dbReference type="InterPro" id="IPR012910">
    <property type="entry name" value="Plug_dom"/>
</dbReference>
<evidence type="ECO:0000256" key="7">
    <source>
        <dbReference type="ARBA" id="ARBA00022729"/>
    </source>
</evidence>
<feature type="chain" id="PRO_5044498865" evidence="17">
    <location>
        <begin position="23"/>
        <end position="721"/>
    </location>
</feature>
<evidence type="ECO:0000256" key="1">
    <source>
        <dbReference type="ARBA" id="ARBA00004571"/>
    </source>
</evidence>
<dbReference type="InterPro" id="IPR039426">
    <property type="entry name" value="TonB-dep_rcpt-like"/>
</dbReference>
<keyword evidence="11 14" id="KW-0472">Membrane</keyword>
<evidence type="ECO:0000256" key="4">
    <source>
        <dbReference type="ARBA" id="ARBA00022452"/>
    </source>
</evidence>
<protein>
    <submittedName>
        <fullName evidence="20">TonB-dependent siderophore receptor</fullName>
    </submittedName>
</protein>
<evidence type="ECO:0000256" key="10">
    <source>
        <dbReference type="ARBA" id="ARBA00023077"/>
    </source>
</evidence>
<evidence type="ECO:0000259" key="19">
    <source>
        <dbReference type="Pfam" id="PF07715"/>
    </source>
</evidence>
<evidence type="ECO:0000256" key="14">
    <source>
        <dbReference type="PROSITE-ProRule" id="PRU01360"/>
    </source>
</evidence>
<keyword evidence="9" id="KW-0406">Ion transport</keyword>
<gene>
    <name evidence="20" type="ORF">ABV408_17720</name>
</gene>
<feature type="domain" description="TonB-dependent receptor-like beta-barrel" evidence="18">
    <location>
        <begin position="291"/>
        <end position="689"/>
    </location>
</feature>
<dbReference type="InterPro" id="IPR010917">
    <property type="entry name" value="TonB_rcpt_CS"/>
</dbReference>
<evidence type="ECO:0000256" key="8">
    <source>
        <dbReference type="ARBA" id="ARBA00023004"/>
    </source>
</evidence>
<organism evidence="20">
    <name type="scientific">Salinicola endophyticus</name>
    <dbReference type="NCBI Taxonomy" id="1949083"/>
    <lineage>
        <taxon>Bacteria</taxon>
        <taxon>Pseudomonadati</taxon>
        <taxon>Pseudomonadota</taxon>
        <taxon>Gammaproteobacteria</taxon>
        <taxon>Oceanospirillales</taxon>
        <taxon>Halomonadaceae</taxon>
        <taxon>Salinicola</taxon>
    </lineage>
</organism>
<evidence type="ECO:0000256" key="16">
    <source>
        <dbReference type="RuleBase" id="RU003357"/>
    </source>
</evidence>
<dbReference type="RefSeq" id="WP_353980199.1">
    <property type="nucleotide sequence ID" value="NZ_CP159578.1"/>
</dbReference>
<comment type="similarity">
    <text evidence="2 14 16">Belongs to the TonB-dependent receptor family.</text>
</comment>
<feature type="domain" description="TonB-dependent receptor plug" evidence="19">
    <location>
        <begin position="78"/>
        <end position="176"/>
    </location>
</feature>
<keyword evidence="3 14" id="KW-0813">Transport</keyword>
<dbReference type="InterPro" id="IPR000531">
    <property type="entry name" value="Beta-barrel_TonB"/>
</dbReference>
<reference evidence="20" key="1">
    <citation type="submission" date="2024-06" db="EMBL/GenBank/DDBJ databases">
        <title>Complete genome of Salinicola endophyticus HNIBRBA4755.</title>
        <authorList>
            <person name="Shin S.Y."/>
            <person name="Kang H."/>
            <person name="Song J."/>
        </authorList>
    </citation>
    <scope>NUCLEOTIDE SEQUENCE</scope>
    <source>
        <strain evidence="20">HNIBRBA4755</strain>
    </source>
</reference>
<evidence type="ECO:0000256" key="11">
    <source>
        <dbReference type="ARBA" id="ARBA00023136"/>
    </source>
</evidence>
<keyword evidence="8" id="KW-0408">Iron</keyword>
<dbReference type="InterPro" id="IPR037066">
    <property type="entry name" value="Plug_dom_sf"/>
</dbReference>
<keyword evidence="4 14" id="KW-1134">Transmembrane beta strand</keyword>
<evidence type="ECO:0000313" key="20">
    <source>
        <dbReference type="EMBL" id="XCJ79257.1"/>
    </source>
</evidence>
<sequence length="721" mass="79665">MNHNRYAPLCMGLLLMNPLGVATSLADDRADDTSSDTATAANHSAGSVKLQDVVVEGARPAGSEAPGVTTLARMPLSPRELPQSASVIDRERLDEQNLSSLEETMKQATGVTVRPFEQLTTAYYVRGFKIDSFEFDGVPALLGDTASSPQDMAIYERVEILRGSNGLLHGTGNPAATVNLVRKKPQREFTASTNLQAGSWDRYRAEFDVGGPLTPSGKVRGRAVAAYEDRDYFYDTADQGTRLLYGVTEFDLTPRTLLTLGAQYQNIESTTNMAGVPMAKDGSSLGLPRDTYLDVDWDRFDWETYRAFGSLEQQLGRGWTGKLSAEYQHADSQLRYAGAYGAIDPDTGDGGYLTGAAYRFSTIQRSFDANLKGPVTWLGATHELLGGVTYAQSESRDESAPFLDLAATPVNVYRWDPSSVPRPRIGQYSSRGTTTTTQKGLYALGRFKLAEPVTLVAGGRESWWEQETPVTRFAPGRQFTPYGGLIWDFARDWSWYASYAEVYQPQTGRTWSGELLKPVEGKTYETGIKASFADDRLTLSLAAFRIDLENNPQVDPEHPGAGRTTYYISGGKVRSEGFELEGTGYLTPNWSLSAGYTYTTTEYLKDTQSASGDRYASFTPHHLLRLWSNYDLPWQARRWSVGAGVQAQSDYSVDSGGVTLHQGGYALVNARLGYRIDEHWTAALNADNVFDRTYYQSLFSPSWNNRYGEPRSLMLSLRGTF</sequence>
<dbReference type="AlphaFoldDB" id="A0AB74U805"/>
<evidence type="ECO:0000256" key="15">
    <source>
        <dbReference type="PROSITE-ProRule" id="PRU10144"/>
    </source>
</evidence>
<evidence type="ECO:0000256" key="5">
    <source>
        <dbReference type="ARBA" id="ARBA00022496"/>
    </source>
</evidence>
<keyword evidence="12 20" id="KW-0675">Receptor</keyword>
<dbReference type="Pfam" id="PF00593">
    <property type="entry name" value="TonB_dep_Rec_b-barrel"/>
    <property type="match status" value="1"/>
</dbReference>
<dbReference type="PANTHER" id="PTHR32552:SF74">
    <property type="entry name" value="HYDROXAMATE SIDEROPHORE RECEPTOR FHUE"/>
    <property type="match status" value="1"/>
</dbReference>
<feature type="signal peptide" evidence="17">
    <location>
        <begin position="1"/>
        <end position="22"/>
    </location>
</feature>
<dbReference type="CDD" id="cd01347">
    <property type="entry name" value="ligand_gated_channel"/>
    <property type="match status" value="1"/>
</dbReference>